<name>A0A9P6VMM7_9HELO</name>
<dbReference type="PANTHER" id="PTHR13486">
    <property type="entry name" value="TELOMERE LENGTH AND SILENCING PROTEIN 1 TLS1 FAMILY MEMBER"/>
    <property type="match status" value="1"/>
</dbReference>
<sequence>MASPTPLIEPTDSTILFRPSKKRKIYRQRANTDDEPALPAAIPAPEAQSIDELIASSSTLSHNDTQEMEATEVSMAEILRLRNLKKKRVGGVAFRAAEAVRGDADHGALVLHDGDGTAEESEVDEVARRFAPQTGFGGGGGMDVDRHMMAYIDSELAKRRAAEAHTQNQQEKQQQQQISRSGAFSATQTRRVDHEGKKAEAQRQPATLGKLQEIDLGDEARDRNVAQTERARRRLDGEQVEEEGETKPVKVRLGPDGKPWRGRKRRGSDDIKRDRLVEDVLRENRLEIYDELPVESTTINDDQAADDRIAEAFRREFMDAVSQRQRKKTAPAQAPLRGPGGKKVEEELKGPKLGGSRSARAAHMEMLKQQQASGKK</sequence>
<keyword evidence="3" id="KW-0539">Nucleus</keyword>
<comment type="caution">
    <text evidence="5">The sequence shown here is derived from an EMBL/GenBank/DDBJ whole genome shotgun (WGS) entry which is preliminary data.</text>
</comment>
<dbReference type="OrthoDB" id="5627at2759"/>
<dbReference type="GO" id="GO:0000398">
    <property type="term" value="P:mRNA splicing, via spliceosome"/>
    <property type="evidence" value="ECO:0007669"/>
    <property type="project" value="TreeGrafter"/>
</dbReference>
<comment type="subcellular location">
    <subcellularLocation>
        <location evidence="1">Nucleus</location>
    </subcellularLocation>
</comment>
<dbReference type="Pfam" id="PF07052">
    <property type="entry name" value="Hep_59"/>
    <property type="match status" value="1"/>
</dbReference>
<dbReference type="GO" id="GO:0005681">
    <property type="term" value="C:spliceosomal complex"/>
    <property type="evidence" value="ECO:0007669"/>
    <property type="project" value="TreeGrafter"/>
</dbReference>
<evidence type="ECO:0000313" key="6">
    <source>
        <dbReference type="Proteomes" id="UP000785200"/>
    </source>
</evidence>
<feature type="region of interest" description="Disordered" evidence="4">
    <location>
        <begin position="321"/>
        <end position="376"/>
    </location>
</feature>
<evidence type="ECO:0000256" key="1">
    <source>
        <dbReference type="ARBA" id="ARBA00004123"/>
    </source>
</evidence>
<evidence type="ECO:0000313" key="5">
    <source>
        <dbReference type="EMBL" id="KAG0650780.1"/>
    </source>
</evidence>
<reference evidence="5" key="1">
    <citation type="submission" date="2019-07" db="EMBL/GenBank/DDBJ databases">
        <title>Hyphodiscus hymeniophilus genome sequencing and assembly.</title>
        <authorList>
            <person name="Kramer G."/>
            <person name="Nodwell J."/>
        </authorList>
    </citation>
    <scope>NUCLEOTIDE SEQUENCE</scope>
    <source>
        <strain evidence="5">ATCC 34498</strain>
    </source>
</reference>
<dbReference type="EMBL" id="VNKQ01000005">
    <property type="protein sequence ID" value="KAG0650780.1"/>
    <property type="molecule type" value="Genomic_DNA"/>
</dbReference>
<feature type="compositionally biased region" description="Basic and acidic residues" evidence="4">
    <location>
        <begin position="245"/>
        <end position="259"/>
    </location>
</feature>
<organism evidence="5 6">
    <name type="scientific">Hyphodiscus hymeniophilus</name>
    <dbReference type="NCBI Taxonomy" id="353542"/>
    <lineage>
        <taxon>Eukaryota</taxon>
        <taxon>Fungi</taxon>
        <taxon>Dikarya</taxon>
        <taxon>Ascomycota</taxon>
        <taxon>Pezizomycotina</taxon>
        <taxon>Leotiomycetes</taxon>
        <taxon>Helotiales</taxon>
        <taxon>Hyphodiscaceae</taxon>
        <taxon>Hyphodiscus</taxon>
    </lineage>
</organism>
<proteinExistence type="inferred from homology"/>
<evidence type="ECO:0000256" key="2">
    <source>
        <dbReference type="ARBA" id="ARBA00007643"/>
    </source>
</evidence>
<feature type="compositionally biased region" description="Basic and acidic residues" evidence="4">
    <location>
        <begin position="190"/>
        <end position="201"/>
    </location>
</feature>
<dbReference type="PANTHER" id="PTHR13486:SF2">
    <property type="entry name" value="SPLICING FACTOR C9ORF78"/>
    <property type="match status" value="1"/>
</dbReference>
<protein>
    <submittedName>
        <fullName evidence="5">Uncharacterized protein</fullName>
    </submittedName>
</protein>
<gene>
    <name evidence="5" type="ORF">D0Z07_2743</name>
</gene>
<evidence type="ECO:0000256" key="4">
    <source>
        <dbReference type="SAM" id="MobiDB-lite"/>
    </source>
</evidence>
<dbReference type="Proteomes" id="UP000785200">
    <property type="component" value="Unassembled WGS sequence"/>
</dbReference>
<keyword evidence="6" id="KW-1185">Reference proteome</keyword>
<dbReference type="InterPro" id="IPR010756">
    <property type="entry name" value="Tls1-like"/>
</dbReference>
<feature type="compositionally biased region" description="Polar residues" evidence="4">
    <location>
        <begin position="178"/>
        <end position="189"/>
    </location>
</feature>
<feature type="compositionally biased region" description="Low complexity" evidence="4">
    <location>
        <begin position="167"/>
        <end position="177"/>
    </location>
</feature>
<dbReference type="AlphaFoldDB" id="A0A9P6VMM7"/>
<comment type="similarity">
    <text evidence="2">Belongs to the TLS1 family.</text>
</comment>
<feature type="region of interest" description="Disordered" evidence="4">
    <location>
        <begin position="159"/>
        <end position="273"/>
    </location>
</feature>
<accession>A0A9P6VMM7</accession>
<feature type="region of interest" description="Disordered" evidence="4">
    <location>
        <begin position="19"/>
        <end position="40"/>
    </location>
</feature>
<evidence type="ECO:0000256" key="3">
    <source>
        <dbReference type="ARBA" id="ARBA00023242"/>
    </source>
</evidence>